<protein>
    <submittedName>
        <fullName evidence="2">Uncharacterized protein</fullName>
    </submittedName>
</protein>
<sequence>MNIRTKENGCLYNRNNKQISTKILVKVLFISIFLAVQNIFGTLSERCADNALETAVNESKNESNPGMSEPLASSRLSLFKKMNILHNIRFNPSYITRQTSALKTKDGSRKINRAYDTVKEKDLDENEIPKRIVDHYNALINMFPSSDGKISIYSKEGCEDSFTSFLKSENVKEYSHRILAVLLIRAEGVPVPMVIEEEENRIPRLVYTSSSKSKESFSLPIYTTITEGQESSSEENIEKVDSRVVQTIKYFLNVPINEQFKEEIQKKQKESKPKSKEINCENEFTMTPSWLIKSYICHYLKTEEDAIEFYEMAAKKLEYYIHKYALDTNYTDNMGVIIKKFRTYKEKQLEELEWWIKVNQLDYMVEDSKNTQPLPFKDNTQLPTKRSSRISFHEDTQLEEELISSDVESVVLTLLCCFGYNPETRMYNFGHLPSMSEEVKDLFGLSYTSNPSSNSMSGIEVGQEISPDIMKKLSEIIEKIATDTRDINHISVDGRYVIQPDIFNILIIMLKITGLDYNEYRRRILGYRILTARNMNINDSLSLQETDLTDLAKGIFSKMTREAISNSTFINWRFMPSMFSKYERKILVKFENYKRQTENDIYYLSGNLVFQYATKYKEQLMTIRFVSLEKVHLEIGKCTQKTYDSDNLQKEIMVAKKDSYSMYAISEHAETLKQCTSDDIVVDEVNREKSSTEEKNSKEEKSKQISSYISKIANFMKS</sequence>
<evidence type="ECO:0000313" key="3">
    <source>
        <dbReference type="Proteomes" id="UP000054524"/>
    </source>
</evidence>
<dbReference type="Proteomes" id="UP000054524">
    <property type="component" value="Unassembled WGS sequence"/>
</dbReference>
<organism evidence="2 3">
    <name type="scientific">Nematocida ausubeli (strain ATCC PRA-371 / ERTm2)</name>
    <name type="common">Nematode killer fungus</name>
    <dbReference type="NCBI Taxonomy" id="1913371"/>
    <lineage>
        <taxon>Eukaryota</taxon>
        <taxon>Fungi</taxon>
        <taxon>Fungi incertae sedis</taxon>
        <taxon>Microsporidia</taxon>
        <taxon>Nematocida</taxon>
    </lineage>
</organism>
<evidence type="ECO:0000256" key="1">
    <source>
        <dbReference type="SAM" id="Phobius"/>
    </source>
</evidence>
<dbReference type="RefSeq" id="XP_052904206.1">
    <property type="nucleotide sequence ID" value="XM_053049256.1"/>
</dbReference>
<comment type="caution">
    <text evidence="2">The sequence shown here is derived from an EMBL/GenBank/DDBJ whole genome shotgun (WGS) entry which is preliminary data.</text>
</comment>
<keyword evidence="1" id="KW-0472">Membrane</keyword>
<proteinExistence type="predicted"/>
<dbReference type="GeneID" id="77676602"/>
<keyword evidence="1" id="KW-0812">Transmembrane</keyword>
<gene>
    <name evidence="2" type="ORF">NESG_01629</name>
</gene>
<dbReference type="EMBL" id="AKIJ01000004">
    <property type="protein sequence ID" value="KFG25651.1"/>
    <property type="molecule type" value="Genomic_DNA"/>
</dbReference>
<evidence type="ECO:0000313" key="2">
    <source>
        <dbReference type="EMBL" id="KFG25651.1"/>
    </source>
</evidence>
<name>A0A086J0I3_NEMA1</name>
<dbReference type="HOGENOM" id="CLU_009683_4_0_1"/>
<dbReference type="AlphaFoldDB" id="A0A086J0I3"/>
<keyword evidence="1" id="KW-1133">Transmembrane helix</keyword>
<dbReference type="OrthoDB" id="6737830at2759"/>
<reference evidence="2 3" key="1">
    <citation type="journal article" date="2014" name="Genome Announc.">
        <title>Genome Sequence of the Microsporidian Species Nematocida sp1 Strain ERTm6 (ATCC PRA-372).</title>
        <authorList>
            <person name="Bakowski M.A."/>
            <person name="Priest M."/>
            <person name="Young S."/>
            <person name="Cuomo C.A."/>
            <person name="Troemel E.R."/>
        </authorList>
    </citation>
    <scope>NUCLEOTIDE SEQUENCE [LARGE SCALE GENOMIC DNA]</scope>
    <source>
        <strain evidence="2 3">ERTm6</strain>
    </source>
</reference>
<accession>A0A086J0I3</accession>
<feature type="transmembrane region" description="Helical" evidence="1">
    <location>
        <begin position="23"/>
        <end position="40"/>
    </location>
</feature>
<keyword evidence="3" id="KW-1185">Reference proteome</keyword>